<dbReference type="Proteomes" id="UP000503447">
    <property type="component" value="Chromosome"/>
</dbReference>
<organism evidence="2 3">
    <name type="scientific">Frigoriglobus tundricola</name>
    <dbReference type="NCBI Taxonomy" id="2774151"/>
    <lineage>
        <taxon>Bacteria</taxon>
        <taxon>Pseudomonadati</taxon>
        <taxon>Planctomycetota</taxon>
        <taxon>Planctomycetia</taxon>
        <taxon>Gemmatales</taxon>
        <taxon>Gemmataceae</taxon>
        <taxon>Frigoriglobus</taxon>
    </lineage>
</organism>
<protein>
    <submittedName>
        <fullName evidence="2">Uncharacterized protein</fullName>
    </submittedName>
</protein>
<reference evidence="3" key="1">
    <citation type="submission" date="2020-05" db="EMBL/GenBank/DDBJ databases">
        <title>Frigoriglobus tundricola gen. nov., sp. nov., a psychrotolerant cellulolytic planctomycete of the family Gemmataceae with two divergent copies of 16S rRNA gene.</title>
        <authorList>
            <person name="Kulichevskaya I.S."/>
            <person name="Ivanova A.A."/>
            <person name="Naumoff D.G."/>
            <person name="Beletsky A.V."/>
            <person name="Rijpstra W.I.C."/>
            <person name="Sinninghe Damste J.S."/>
            <person name="Mardanov A.V."/>
            <person name="Ravin N.V."/>
            <person name="Dedysh S.N."/>
        </authorList>
    </citation>
    <scope>NUCLEOTIDE SEQUENCE [LARGE SCALE GENOMIC DNA]</scope>
    <source>
        <strain evidence="3">PL17</strain>
    </source>
</reference>
<name>A0A6M5YJB9_9BACT</name>
<keyword evidence="3" id="KW-1185">Reference proteome</keyword>
<proteinExistence type="predicted"/>
<feature type="region of interest" description="Disordered" evidence="1">
    <location>
        <begin position="62"/>
        <end position="83"/>
    </location>
</feature>
<dbReference type="AlphaFoldDB" id="A0A6M5YJB9"/>
<sequence length="83" mass="9368">MRRSSGNRAVRCHRAEWCGATGAMWSRCGRCNRYFPHNRRSRMMQKGFGGASTLKESLQIGRMQPLRPKMTEKPIGRSAGVAV</sequence>
<accession>A0A6M5YJB9</accession>
<gene>
    <name evidence="2" type="ORF">FTUN_0869</name>
</gene>
<evidence type="ECO:0000256" key="1">
    <source>
        <dbReference type="SAM" id="MobiDB-lite"/>
    </source>
</evidence>
<evidence type="ECO:0000313" key="3">
    <source>
        <dbReference type="Proteomes" id="UP000503447"/>
    </source>
</evidence>
<dbReference type="KEGG" id="ftj:FTUN_0869"/>
<evidence type="ECO:0000313" key="2">
    <source>
        <dbReference type="EMBL" id="QJW93363.1"/>
    </source>
</evidence>
<dbReference type="EMBL" id="CP053452">
    <property type="protein sequence ID" value="QJW93363.1"/>
    <property type="molecule type" value="Genomic_DNA"/>
</dbReference>